<dbReference type="Proteomes" id="UP001061298">
    <property type="component" value="Chromosome"/>
</dbReference>
<name>A0ABY6EBF6_9ACTN</name>
<dbReference type="InterPro" id="IPR021005">
    <property type="entry name" value="Znf_CGNR"/>
</dbReference>
<dbReference type="RefSeq" id="WP_263234216.1">
    <property type="nucleotide sequence ID" value="NZ_CP106793.1"/>
</dbReference>
<dbReference type="InterPro" id="IPR023286">
    <property type="entry name" value="ABATE_dom_sf"/>
</dbReference>
<reference evidence="2" key="1">
    <citation type="submission" date="2022-10" db="EMBL/GenBank/DDBJ databases">
        <authorList>
            <person name="Mo P."/>
        </authorList>
    </citation>
    <scope>NUCLEOTIDE SEQUENCE</scope>
    <source>
        <strain evidence="2">HUAS 13-4</strain>
    </source>
</reference>
<evidence type="ECO:0000313" key="2">
    <source>
        <dbReference type="EMBL" id="UXY23982.1"/>
    </source>
</evidence>
<dbReference type="PANTHER" id="PTHR35525:SF3">
    <property type="entry name" value="BLL6575 PROTEIN"/>
    <property type="match status" value="1"/>
</dbReference>
<dbReference type="PANTHER" id="PTHR35525">
    <property type="entry name" value="BLL6575 PROTEIN"/>
    <property type="match status" value="1"/>
</dbReference>
<proteinExistence type="predicted"/>
<keyword evidence="3" id="KW-1185">Reference proteome</keyword>
<dbReference type="EMBL" id="CP106793">
    <property type="protein sequence ID" value="UXY23982.1"/>
    <property type="molecule type" value="Genomic_DNA"/>
</dbReference>
<accession>A0ABY6EBF6</accession>
<dbReference type="Gene3D" id="1.10.3300.10">
    <property type="entry name" value="Jann2411-like domain"/>
    <property type="match status" value="1"/>
</dbReference>
<protein>
    <submittedName>
        <fullName evidence="2">ABATE domain-containing protein</fullName>
    </submittedName>
</protein>
<evidence type="ECO:0000313" key="3">
    <source>
        <dbReference type="Proteomes" id="UP001061298"/>
    </source>
</evidence>
<evidence type="ECO:0000259" key="1">
    <source>
        <dbReference type="Pfam" id="PF11706"/>
    </source>
</evidence>
<dbReference type="InterPro" id="IPR010852">
    <property type="entry name" value="ABATE"/>
</dbReference>
<gene>
    <name evidence="2" type="ORF">N8I84_38730</name>
</gene>
<dbReference type="Pfam" id="PF07336">
    <property type="entry name" value="ABATE"/>
    <property type="match status" value="1"/>
</dbReference>
<dbReference type="Pfam" id="PF11706">
    <property type="entry name" value="zf-CGNR"/>
    <property type="match status" value="1"/>
</dbReference>
<organism evidence="2 3">
    <name type="scientific">Streptomyces cynarae</name>
    <dbReference type="NCBI Taxonomy" id="2981134"/>
    <lineage>
        <taxon>Bacteria</taxon>
        <taxon>Bacillati</taxon>
        <taxon>Actinomycetota</taxon>
        <taxon>Actinomycetes</taxon>
        <taxon>Kitasatosporales</taxon>
        <taxon>Streptomycetaceae</taxon>
        <taxon>Streptomyces</taxon>
    </lineage>
</organism>
<sequence>MVEGAQDGRRTRVTAQLRELRFDAGSLSLNLIATVGRRPVTPVERMGDIDRLRAWCDGVGLAVHPGEDLAGLLAALHELRACAYDVTVGYLHRQAPREESVRLLNQLAQVHPPAPQLQADAYGLTAAASSPGLSTPALLSLIARDLITLLSDPIRRQRLRECDSQICRMLYLDAEQGRPRKWCSMQRCGNSTKAARHRRHREKAADLPVP</sequence>
<dbReference type="SUPFAM" id="SSF160904">
    <property type="entry name" value="Jann2411-like"/>
    <property type="match status" value="1"/>
</dbReference>
<feature type="domain" description="Zinc finger CGNR" evidence="1">
    <location>
        <begin position="158"/>
        <end position="200"/>
    </location>
</feature>